<dbReference type="RefSeq" id="WP_108558103.1">
    <property type="nucleotide sequence ID" value="NZ_MUXE01000003.1"/>
</dbReference>
<feature type="domain" description="DUF403" evidence="1">
    <location>
        <begin position="7"/>
        <end position="172"/>
    </location>
</feature>
<dbReference type="Proteomes" id="UP000251135">
    <property type="component" value="Unassembled WGS sequence"/>
</dbReference>
<dbReference type="EMBL" id="MUXE01000003">
    <property type="protein sequence ID" value="PUE65743.1"/>
    <property type="molecule type" value="Genomic_DNA"/>
</dbReference>
<comment type="caution">
    <text evidence="2">The sequence shown here is derived from an EMBL/GenBank/DDBJ whole genome shotgun (WGS) entry which is preliminary data.</text>
</comment>
<sequence length="218" mass="25007">MEQLLTANVASNLYWFGRYLERIEAILLEVVDAFDKIIDTNKDSGKEIYKKLGIDLEYLDAKNFLNEAVFGNHHANLHNLINFAKENAIISRTNMDTEAFGSVVELTNLLKQSGLEIDCRFIDKVLSLISEIWGELTRKQHRQASDYFIRLGKLVEKVDFHLRLGRDKEFSLVVMEEIDKIVTILAPNSRFSPHDKNDSHEVIMNSINAKINKIIVGD</sequence>
<protein>
    <submittedName>
        <fullName evidence="2">Kinase</fullName>
    </submittedName>
</protein>
<keyword evidence="3" id="KW-1185">Reference proteome</keyword>
<evidence type="ECO:0000313" key="2">
    <source>
        <dbReference type="EMBL" id="PUE65743.1"/>
    </source>
</evidence>
<keyword evidence="2" id="KW-0418">Kinase</keyword>
<organism evidence="2 3">
    <name type="scientific">Arcobacter caeni</name>
    <dbReference type="NCBI Taxonomy" id="1912877"/>
    <lineage>
        <taxon>Bacteria</taxon>
        <taxon>Pseudomonadati</taxon>
        <taxon>Campylobacterota</taxon>
        <taxon>Epsilonproteobacteria</taxon>
        <taxon>Campylobacterales</taxon>
        <taxon>Arcobacteraceae</taxon>
        <taxon>Arcobacter</taxon>
    </lineage>
</organism>
<gene>
    <name evidence="2" type="ORF">B0174_02650</name>
</gene>
<dbReference type="AlphaFoldDB" id="A0A363D387"/>
<name>A0A363D387_9BACT</name>
<reference evidence="2 3" key="1">
    <citation type="submission" date="2017-02" db="EMBL/GenBank/DDBJ databases">
        <title>Arcobacter caeni sp. nov, a new Arcobacter species isolated from reclaimed water.</title>
        <authorList>
            <person name="Figueras M.J."/>
            <person name="Perez-Cataluna A."/>
            <person name="Salas-Masso N."/>
        </authorList>
    </citation>
    <scope>NUCLEOTIDE SEQUENCE [LARGE SCALE GENOMIC DNA]</scope>
    <source>
        <strain evidence="2 3">RW17-10</strain>
    </source>
</reference>
<dbReference type="InterPro" id="IPR007296">
    <property type="entry name" value="DUF403"/>
</dbReference>
<keyword evidence="2" id="KW-0808">Transferase</keyword>
<evidence type="ECO:0000313" key="3">
    <source>
        <dbReference type="Proteomes" id="UP000251135"/>
    </source>
</evidence>
<dbReference type="GO" id="GO:0016301">
    <property type="term" value="F:kinase activity"/>
    <property type="evidence" value="ECO:0007669"/>
    <property type="project" value="UniProtKB-KW"/>
</dbReference>
<accession>A0A363D387</accession>
<dbReference type="Pfam" id="PF04168">
    <property type="entry name" value="Alpha-E"/>
    <property type="match status" value="1"/>
</dbReference>
<dbReference type="OrthoDB" id="9803532at2"/>
<proteinExistence type="predicted"/>
<evidence type="ECO:0000259" key="1">
    <source>
        <dbReference type="Pfam" id="PF04168"/>
    </source>
</evidence>